<dbReference type="GO" id="GO:0016020">
    <property type="term" value="C:membrane"/>
    <property type="evidence" value="ECO:0007669"/>
    <property type="project" value="UniProtKB-SubCell"/>
</dbReference>
<feature type="transmembrane region" description="Helical" evidence="5">
    <location>
        <begin position="12"/>
        <end position="36"/>
    </location>
</feature>
<sequence length="363" mass="41243">MTHAFHFQHDWFFAIFLFCTALVLANVIHFVLFRLLRRKEAENTHLGWGLQRHLGAPSRAVFFITCLLIVLPVIPRLSGKLQELLNQIFIMALIAALGWFAVGCVYVLQNVFLRRYDLTAENNVQARRIHTQFQLFRRMVISLVIVIDVGALLWSFHDPRIWHYGTGLLASAGVASLILATAAKSTAANFLAGLQIAITEPIRIDDVVVVQGEWGRIEEITSAYVVIKIWDLRRLIVPLSYFIENSFQNWSREQSDIMGTAFLYVDYSIPVEELRGELNRIVQASALWDKKVCGLQVTNLSERTMELRCLVSSHNSSQNFDLRCLVREQMTAFIQKNYPDAFPTTRFSAHATSPGDPPVAGHL</sequence>
<dbReference type="STRING" id="682795.AciX8_2213"/>
<dbReference type="PANTHER" id="PTHR30566:SF25">
    <property type="entry name" value="INNER MEMBRANE PROTEIN"/>
    <property type="match status" value="1"/>
</dbReference>
<dbReference type="AlphaFoldDB" id="G8NVF0"/>
<dbReference type="EMBL" id="CP003130">
    <property type="protein sequence ID" value="AEU36531.1"/>
    <property type="molecule type" value="Genomic_DNA"/>
</dbReference>
<dbReference type="InterPro" id="IPR023408">
    <property type="entry name" value="MscS_beta-dom_sf"/>
</dbReference>
<dbReference type="HOGENOM" id="CLU_021080_0_0_0"/>
<gene>
    <name evidence="7" type="ordered locus">AciX8_2213</name>
</gene>
<evidence type="ECO:0000313" key="7">
    <source>
        <dbReference type="EMBL" id="AEU36531.1"/>
    </source>
</evidence>
<dbReference type="Proteomes" id="UP000007113">
    <property type="component" value="Chromosome"/>
</dbReference>
<keyword evidence="8" id="KW-1185">Reference proteome</keyword>
<evidence type="ECO:0000256" key="3">
    <source>
        <dbReference type="ARBA" id="ARBA00022989"/>
    </source>
</evidence>
<dbReference type="Gene3D" id="2.30.30.60">
    <property type="match status" value="1"/>
</dbReference>
<dbReference type="RefSeq" id="WP_014265409.1">
    <property type="nucleotide sequence ID" value="NC_016631.1"/>
</dbReference>
<name>G8NVF0_GRAMM</name>
<dbReference type="Pfam" id="PF00924">
    <property type="entry name" value="MS_channel_2nd"/>
    <property type="match status" value="1"/>
</dbReference>
<protein>
    <submittedName>
        <fullName evidence="7">MscS Mechanosensitive ion channel</fullName>
    </submittedName>
</protein>
<dbReference type="InterPro" id="IPR010920">
    <property type="entry name" value="LSM_dom_sf"/>
</dbReference>
<feature type="transmembrane region" description="Helical" evidence="5">
    <location>
        <begin position="161"/>
        <end position="180"/>
    </location>
</feature>
<keyword evidence="2 5" id="KW-0812">Transmembrane</keyword>
<evidence type="ECO:0000256" key="5">
    <source>
        <dbReference type="SAM" id="Phobius"/>
    </source>
</evidence>
<accession>G8NVF0</accession>
<evidence type="ECO:0000313" key="8">
    <source>
        <dbReference type="Proteomes" id="UP000007113"/>
    </source>
</evidence>
<dbReference type="PANTHER" id="PTHR30566">
    <property type="entry name" value="YNAI-RELATED MECHANOSENSITIVE ION CHANNEL"/>
    <property type="match status" value="1"/>
</dbReference>
<comment type="subcellular location">
    <subcellularLocation>
        <location evidence="1">Membrane</location>
    </subcellularLocation>
</comment>
<evidence type="ECO:0000256" key="4">
    <source>
        <dbReference type="ARBA" id="ARBA00023136"/>
    </source>
</evidence>
<dbReference type="eggNOG" id="COG0668">
    <property type="taxonomic scope" value="Bacteria"/>
</dbReference>
<dbReference type="KEGG" id="gma:AciX8_2213"/>
<organism evidence="7 8">
    <name type="scientific">Granulicella mallensis (strain ATCC BAA-1857 / DSM 23137 / MP5ACTX8)</name>
    <dbReference type="NCBI Taxonomy" id="682795"/>
    <lineage>
        <taxon>Bacteria</taxon>
        <taxon>Pseudomonadati</taxon>
        <taxon>Acidobacteriota</taxon>
        <taxon>Terriglobia</taxon>
        <taxon>Terriglobales</taxon>
        <taxon>Acidobacteriaceae</taxon>
        <taxon>Granulicella</taxon>
    </lineage>
</organism>
<feature type="transmembrane region" description="Helical" evidence="5">
    <location>
        <begin position="87"/>
        <end position="108"/>
    </location>
</feature>
<keyword evidence="3 5" id="KW-1133">Transmembrane helix</keyword>
<dbReference type="SUPFAM" id="SSF50182">
    <property type="entry name" value="Sm-like ribonucleoproteins"/>
    <property type="match status" value="1"/>
</dbReference>
<evidence type="ECO:0000256" key="1">
    <source>
        <dbReference type="ARBA" id="ARBA00004370"/>
    </source>
</evidence>
<dbReference type="OrthoDB" id="9792218at2"/>
<feature type="domain" description="Mechanosensitive ion channel MscS" evidence="6">
    <location>
        <begin position="187"/>
        <end position="252"/>
    </location>
</feature>
<dbReference type="GO" id="GO:0008381">
    <property type="term" value="F:mechanosensitive monoatomic ion channel activity"/>
    <property type="evidence" value="ECO:0007669"/>
    <property type="project" value="UniProtKB-ARBA"/>
</dbReference>
<reference evidence="7 8" key="1">
    <citation type="submission" date="2011-11" db="EMBL/GenBank/DDBJ databases">
        <title>Complete sequence of Granulicella mallensis MP5ACTX8.</title>
        <authorList>
            <consortium name="US DOE Joint Genome Institute"/>
            <person name="Lucas S."/>
            <person name="Copeland A."/>
            <person name="Lapidus A."/>
            <person name="Cheng J.-F."/>
            <person name="Goodwin L."/>
            <person name="Pitluck S."/>
            <person name="Peters L."/>
            <person name="Lu M."/>
            <person name="Detter J.C."/>
            <person name="Han C."/>
            <person name="Tapia R."/>
            <person name="Land M."/>
            <person name="Hauser L."/>
            <person name="Kyrpides N."/>
            <person name="Ivanova N."/>
            <person name="Mikhailova N."/>
            <person name="Pagani I."/>
            <person name="Rawat S."/>
            <person name="Mannisto M."/>
            <person name="Haggblom M."/>
            <person name="Woyke T."/>
        </authorList>
    </citation>
    <scope>NUCLEOTIDE SEQUENCE [LARGE SCALE GENOMIC DNA]</scope>
    <source>
        <strain evidence="8">ATCC BAA-1857 / DSM 23137 / MP5ACTX8</strain>
    </source>
</reference>
<evidence type="ECO:0000259" key="6">
    <source>
        <dbReference type="Pfam" id="PF00924"/>
    </source>
</evidence>
<feature type="transmembrane region" description="Helical" evidence="5">
    <location>
        <begin position="56"/>
        <end position="75"/>
    </location>
</feature>
<dbReference type="Gene3D" id="1.10.287.1260">
    <property type="match status" value="1"/>
</dbReference>
<evidence type="ECO:0000256" key="2">
    <source>
        <dbReference type="ARBA" id="ARBA00022692"/>
    </source>
</evidence>
<feature type="transmembrane region" description="Helical" evidence="5">
    <location>
        <begin position="135"/>
        <end position="155"/>
    </location>
</feature>
<keyword evidence="4 5" id="KW-0472">Membrane</keyword>
<dbReference type="InterPro" id="IPR006685">
    <property type="entry name" value="MscS_channel_2nd"/>
</dbReference>
<proteinExistence type="predicted"/>